<feature type="region of interest" description="Disordered" evidence="1">
    <location>
        <begin position="1"/>
        <end position="20"/>
    </location>
</feature>
<evidence type="ECO:0008006" key="3">
    <source>
        <dbReference type="Google" id="ProtNLM"/>
    </source>
</evidence>
<dbReference type="EMBL" id="BARU01037335">
    <property type="protein sequence ID" value="GAH87042.1"/>
    <property type="molecule type" value="Genomic_DNA"/>
</dbReference>
<sequence length="86" mass="9493">WADDTSGNSEESAPETFVLPPNWDINMDGECYIEDLGAIVSIYGTTGPDYPDPSSFGWIREDVNNDGEIYIEDLGAIVSIYGKTWP</sequence>
<dbReference type="SUPFAM" id="SSF63446">
    <property type="entry name" value="Type I dockerin domain"/>
    <property type="match status" value="1"/>
</dbReference>
<dbReference type="AlphaFoldDB" id="X1IZB5"/>
<name>X1IZB5_9ZZZZ</name>
<comment type="caution">
    <text evidence="2">The sequence shown here is derived from an EMBL/GenBank/DDBJ whole genome shotgun (WGS) entry which is preliminary data.</text>
</comment>
<proteinExistence type="predicted"/>
<dbReference type="InterPro" id="IPR036439">
    <property type="entry name" value="Dockerin_dom_sf"/>
</dbReference>
<evidence type="ECO:0000313" key="2">
    <source>
        <dbReference type="EMBL" id="GAH87042.1"/>
    </source>
</evidence>
<accession>X1IZB5</accession>
<feature type="non-terminal residue" evidence="2">
    <location>
        <position position="1"/>
    </location>
</feature>
<reference evidence="2" key="1">
    <citation type="journal article" date="2014" name="Front. Microbiol.">
        <title>High frequency of phylogenetically diverse reductive dehalogenase-homologous genes in deep subseafloor sedimentary metagenomes.</title>
        <authorList>
            <person name="Kawai M."/>
            <person name="Futagami T."/>
            <person name="Toyoda A."/>
            <person name="Takaki Y."/>
            <person name="Nishi S."/>
            <person name="Hori S."/>
            <person name="Arai W."/>
            <person name="Tsubouchi T."/>
            <person name="Morono Y."/>
            <person name="Uchiyama I."/>
            <person name="Ito T."/>
            <person name="Fujiyama A."/>
            <person name="Inagaki F."/>
            <person name="Takami H."/>
        </authorList>
    </citation>
    <scope>NUCLEOTIDE SEQUENCE</scope>
    <source>
        <strain evidence="2">Expedition CK06-06</strain>
    </source>
</reference>
<gene>
    <name evidence="2" type="ORF">S03H2_58201</name>
</gene>
<feature type="compositionally biased region" description="Polar residues" evidence="1">
    <location>
        <begin position="1"/>
        <end position="11"/>
    </location>
</feature>
<dbReference type="Gene3D" id="1.10.1330.10">
    <property type="entry name" value="Dockerin domain"/>
    <property type="match status" value="1"/>
</dbReference>
<organism evidence="2">
    <name type="scientific">marine sediment metagenome</name>
    <dbReference type="NCBI Taxonomy" id="412755"/>
    <lineage>
        <taxon>unclassified sequences</taxon>
        <taxon>metagenomes</taxon>
        <taxon>ecological metagenomes</taxon>
    </lineage>
</organism>
<dbReference type="GO" id="GO:0000272">
    <property type="term" value="P:polysaccharide catabolic process"/>
    <property type="evidence" value="ECO:0007669"/>
    <property type="project" value="InterPro"/>
</dbReference>
<evidence type="ECO:0000256" key="1">
    <source>
        <dbReference type="SAM" id="MobiDB-lite"/>
    </source>
</evidence>
<protein>
    <recommendedName>
        <fullName evidence="3">Dockerin domain-containing protein</fullName>
    </recommendedName>
</protein>